<reference evidence="10 11" key="1">
    <citation type="submission" date="2016-10" db="EMBL/GenBank/DDBJ databases">
        <authorList>
            <person name="de Groot N.N."/>
        </authorList>
    </citation>
    <scope>NUCLEOTIDE SEQUENCE [LARGE SCALE GENOMIC DNA]</scope>
    <source>
        <strain evidence="10 11">DSM 21800</strain>
    </source>
</reference>
<evidence type="ECO:0000259" key="9">
    <source>
        <dbReference type="PROSITE" id="PS50928"/>
    </source>
</evidence>
<evidence type="ECO:0000313" key="10">
    <source>
        <dbReference type="EMBL" id="SDS96823.1"/>
    </source>
</evidence>
<dbReference type="InterPro" id="IPR000515">
    <property type="entry name" value="MetI-like"/>
</dbReference>
<evidence type="ECO:0000313" key="11">
    <source>
        <dbReference type="Proteomes" id="UP000199103"/>
    </source>
</evidence>
<dbReference type="GO" id="GO:0005886">
    <property type="term" value="C:plasma membrane"/>
    <property type="evidence" value="ECO:0007669"/>
    <property type="project" value="UniProtKB-SubCell"/>
</dbReference>
<feature type="transmembrane region" description="Helical" evidence="7">
    <location>
        <begin position="29"/>
        <end position="50"/>
    </location>
</feature>
<feature type="transmembrane region" description="Helical" evidence="7">
    <location>
        <begin position="128"/>
        <end position="149"/>
    </location>
</feature>
<feature type="domain" description="ABC transmembrane type-1" evidence="9">
    <location>
        <begin position="93"/>
        <end position="285"/>
    </location>
</feature>
<feature type="transmembrane region" description="Helical" evidence="7">
    <location>
        <begin position="89"/>
        <end position="116"/>
    </location>
</feature>
<sequence>MTATLPRTAPSVDSTAQPSRPRIHTRGRLRTVITGVVLALIAAVWIYPFIWLVSASLKSGSEVFGKGLSLIPDRFRWDNYLHAWTEVGFAHYMINTVIITFGTVALVIIRSALAGYVLGRRNFAGKRVLIAIFLITFFIPEGYTIIPITQLTDQLHLLNTHLGVILGLGAGGHVTAILLYAGYFAKLPKELEECAELDGAGPITVFFRVMLPLAWPITSTVFILTFLFAWNVYLLPLVFTLSSPELRTLAVGMTVFVSEQSTDWSGMAAAAVISLVPVIAVFVVLQRRFVDSIAGAVKQ</sequence>
<feature type="transmembrane region" description="Helical" evidence="7">
    <location>
        <begin position="161"/>
        <end position="184"/>
    </location>
</feature>
<evidence type="ECO:0000256" key="8">
    <source>
        <dbReference type="SAM" id="MobiDB-lite"/>
    </source>
</evidence>
<feature type="region of interest" description="Disordered" evidence="8">
    <location>
        <begin position="1"/>
        <end position="21"/>
    </location>
</feature>
<evidence type="ECO:0000256" key="2">
    <source>
        <dbReference type="ARBA" id="ARBA00022448"/>
    </source>
</evidence>
<dbReference type="STRING" id="630515.SAMN04489812_3667"/>
<dbReference type="Gene3D" id="1.10.3720.10">
    <property type="entry name" value="MetI-like"/>
    <property type="match status" value="1"/>
</dbReference>
<dbReference type="SUPFAM" id="SSF161098">
    <property type="entry name" value="MetI-like"/>
    <property type="match status" value="1"/>
</dbReference>
<protein>
    <submittedName>
        <fullName evidence="10">Carbohydrate ABC transporter membrane protein 2, CUT1 family</fullName>
    </submittedName>
</protein>
<dbReference type="GO" id="GO:0055085">
    <property type="term" value="P:transmembrane transport"/>
    <property type="evidence" value="ECO:0007669"/>
    <property type="project" value="InterPro"/>
</dbReference>
<keyword evidence="5 7" id="KW-1133">Transmembrane helix</keyword>
<evidence type="ECO:0000256" key="4">
    <source>
        <dbReference type="ARBA" id="ARBA00022692"/>
    </source>
</evidence>
<keyword evidence="11" id="KW-1185">Reference proteome</keyword>
<dbReference type="PANTHER" id="PTHR43744">
    <property type="entry name" value="ABC TRANSPORTER PERMEASE PROTEIN MG189-RELATED-RELATED"/>
    <property type="match status" value="1"/>
</dbReference>
<feature type="transmembrane region" description="Helical" evidence="7">
    <location>
        <begin position="205"/>
        <end position="230"/>
    </location>
</feature>
<keyword evidence="6 7" id="KW-0472">Membrane</keyword>
<dbReference type="PANTHER" id="PTHR43744:SF3">
    <property type="entry name" value="LACTOSE TRANSPORT SYSTEM PERMEASE PROTEIN LACG"/>
    <property type="match status" value="1"/>
</dbReference>
<comment type="subcellular location">
    <subcellularLocation>
        <location evidence="1 7">Cell membrane</location>
        <topology evidence="1 7">Multi-pass membrane protein</topology>
    </subcellularLocation>
</comment>
<gene>
    <name evidence="10" type="ORF">SAMN04489812_3667</name>
</gene>
<dbReference type="InterPro" id="IPR035906">
    <property type="entry name" value="MetI-like_sf"/>
</dbReference>
<dbReference type="Pfam" id="PF00528">
    <property type="entry name" value="BPD_transp_1"/>
    <property type="match status" value="1"/>
</dbReference>
<evidence type="ECO:0000256" key="1">
    <source>
        <dbReference type="ARBA" id="ARBA00004651"/>
    </source>
</evidence>
<keyword evidence="2 7" id="KW-0813">Transport</keyword>
<evidence type="ECO:0000256" key="5">
    <source>
        <dbReference type="ARBA" id="ARBA00022989"/>
    </source>
</evidence>
<keyword evidence="4 7" id="KW-0812">Transmembrane</keyword>
<feature type="compositionally biased region" description="Polar residues" evidence="8">
    <location>
        <begin position="1"/>
        <end position="18"/>
    </location>
</feature>
<evidence type="ECO:0000256" key="3">
    <source>
        <dbReference type="ARBA" id="ARBA00022475"/>
    </source>
</evidence>
<organism evidence="10 11">
    <name type="scientific">Microlunatus soli</name>
    <dbReference type="NCBI Taxonomy" id="630515"/>
    <lineage>
        <taxon>Bacteria</taxon>
        <taxon>Bacillati</taxon>
        <taxon>Actinomycetota</taxon>
        <taxon>Actinomycetes</taxon>
        <taxon>Propionibacteriales</taxon>
        <taxon>Propionibacteriaceae</taxon>
        <taxon>Microlunatus</taxon>
    </lineage>
</organism>
<evidence type="ECO:0000256" key="7">
    <source>
        <dbReference type="RuleBase" id="RU363032"/>
    </source>
</evidence>
<keyword evidence="3" id="KW-1003">Cell membrane</keyword>
<dbReference type="Proteomes" id="UP000199103">
    <property type="component" value="Chromosome I"/>
</dbReference>
<name>A0A1H1WI90_9ACTN</name>
<accession>A0A1H1WI90</accession>
<comment type="similarity">
    <text evidence="7">Belongs to the binding-protein-dependent transport system permease family.</text>
</comment>
<feature type="transmembrane region" description="Helical" evidence="7">
    <location>
        <begin position="264"/>
        <end position="285"/>
    </location>
</feature>
<dbReference type="RefSeq" id="WP_091526906.1">
    <property type="nucleotide sequence ID" value="NZ_LT629772.1"/>
</dbReference>
<dbReference type="CDD" id="cd06261">
    <property type="entry name" value="TM_PBP2"/>
    <property type="match status" value="1"/>
</dbReference>
<evidence type="ECO:0000256" key="6">
    <source>
        <dbReference type="ARBA" id="ARBA00023136"/>
    </source>
</evidence>
<dbReference type="EMBL" id="LT629772">
    <property type="protein sequence ID" value="SDS96823.1"/>
    <property type="molecule type" value="Genomic_DNA"/>
</dbReference>
<dbReference type="OrthoDB" id="9794684at2"/>
<dbReference type="PROSITE" id="PS50928">
    <property type="entry name" value="ABC_TM1"/>
    <property type="match status" value="1"/>
</dbReference>
<proteinExistence type="inferred from homology"/>
<dbReference type="AlphaFoldDB" id="A0A1H1WI90"/>